<name>A0ABV7VKC0_9PROT</name>
<evidence type="ECO:0000313" key="2">
    <source>
        <dbReference type="EMBL" id="MFC3677924.1"/>
    </source>
</evidence>
<protein>
    <submittedName>
        <fullName evidence="2">LPS export ABC transporter periplasmic protein LptC</fullName>
    </submittedName>
</protein>
<dbReference type="InterPro" id="IPR026265">
    <property type="entry name" value="LptC"/>
</dbReference>
<organism evidence="2 3">
    <name type="scientific">Ferrovibrio xuzhouensis</name>
    <dbReference type="NCBI Taxonomy" id="1576914"/>
    <lineage>
        <taxon>Bacteria</taxon>
        <taxon>Pseudomonadati</taxon>
        <taxon>Pseudomonadota</taxon>
        <taxon>Alphaproteobacteria</taxon>
        <taxon>Rhodospirillales</taxon>
        <taxon>Rhodospirillaceae</taxon>
        <taxon>Ferrovibrio</taxon>
    </lineage>
</organism>
<evidence type="ECO:0000313" key="3">
    <source>
        <dbReference type="Proteomes" id="UP001595711"/>
    </source>
</evidence>
<evidence type="ECO:0000256" key="1">
    <source>
        <dbReference type="SAM" id="Phobius"/>
    </source>
</evidence>
<dbReference type="InterPro" id="IPR010664">
    <property type="entry name" value="LipoPS_assembly_LptC-rel"/>
</dbReference>
<dbReference type="Gene3D" id="2.60.450.10">
    <property type="entry name" value="Lipopolysaccharide (LPS) transport protein A like domain"/>
    <property type="match status" value="1"/>
</dbReference>
<dbReference type="Pfam" id="PF06835">
    <property type="entry name" value="LptC"/>
    <property type="match status" value="1"/>
</dbReference>
<sequence length="222" mass="24877">MDNQPADRQHRAADFAPRARGDLVTTLARRRRYVQFMKFVLPVLAVVTIAAVLAWPQLTKRATFLPLNFTDTDSTNAALVMKNPRYRGVDANNQPYVVTADRAIQDPQDDQLVTMDNVHADLSMNDGAWWSLTSDTGYYDGKKRLLNLYGNIAVFSDNGYEMHGLSAEINLDTKLLSSDEKVWGHSSLGAINANGLRVYDKGRVIHFINGVKTTILPHEQRS</sequence>
<keyword evidence="1" id="KW-0812">Transmembrane</keyword>
<comment type="caution">
    <text evidence="2">The sequence shown here is derived from an EMBL/GenBank/DDBJ whole genome shotgun (WGS) entry which is preliminary data.</text>
</comment>
<keyword evidence="3" id="KW-1185">Reference proteome</keyword>
<keyword evidence="1" id="KW-0472">Membrane</keyword>
<reference evidence="3" key="1">
    <citation type="journal article" date="2019" name="Int. J. Syst. Evol. Microbiol.">
        <title>The Global Catalogue of Microorganisms (GCM) 10K type strain sequencing project: providing services to taxonomists for standard genome sequencing and annotation.</title>
        <authorList>
            <consortium name="The Broad Institute Genomics Platform"/>
            <consortium name="The Broad Institute Genome Sequencing Center for Infectious Disease"/>
            <person name="Wu L."/>
            <person name="Ma J."/>
        </authorList>
    </citation>
    <scope>NUCLEOTIDE SEQUENCE [LARGE SCALE GENOMIC DNA]</scope>
    <source>
        <strain evidence="3">KCTC 42182</strain>
    </source>
</reference>
<gene>
    <name evidence="2" type="primary">lptC</name>
    <name evidence="2" type="ORF">ACFOOQ_20390</name>
</gene>
<proteinExistence type="predicted"/>
<dbReference type="NCBIfam" id="TIGR04409">
    <property type="entry name" value="LptC_YrbK"/>
    <property type="match status" value="1"/>
</dbReference>
<dbReference type="RefSeq" id="WP_379729540.1">
    <property type="nucleotide sequence ID" value="NZ_JBHRYJ010000006.1"/>
</dbReference>
<keyword evidence="1" id="KW-1133">Transmembrane helix</keyword>
<dbReference type="Proteomes" id="UP001595711">
    <property type="component" value="Unassembled WGS sequence"/>
</dbReference>
<accession>A0ABV7VKC0</accession>
<feature type="transmembrane region" description="Helical" evidence="1">
    <location>
        <begin position="39"/>
        <end position="58"/>
    </location>
</feature>
<dbReference type="EMBL" id="JBHRYJ010000006">
    <property type="protein sequence ID" value="MFC3677924.1"/>
    <property type="molecule type" value="Genomic_DNA"/>
</dbReference>